<reference evidence="2" key="2">
    <citation type="submission" date="2023-05" db="EMBL/GenBank/DDBJ databases">
        <authorList>
            <person name="Schelkunov M.I."/>
        </authorList>
    </citation>
    <scope>NUCLEOTIDE SEQUENCE</scope>
    <source>
        <strain evidence="2">Hsosn_3</strain>
        <tissue evidence="2">Leaf</tissue>
    </source>
</reference>
<feature type="domain" description="Histidine kinase" evidence="1">
    <location>
        <begin position="1"/>
        <end position="162"/>
    </location>
</feature>
<reference evidence="2" key="1">
    <citation type="submission" date="2023-02" db="EMBL/GenBank/DDBJ databases">
        <title>Genome of toxic invasive species Heracleum sosnowskyi carries increased number of genes despite the absence of recent whole-genome duplications.</title>
        <authorList>
            <person name="Schelkunov M."/>
            <person name="Shtratnikova V."/>
            <person name="Makarenko M."/>
            <person name="Klepikova A."/>
            <person name="Omelchenko D."/>
            <person name="Novikova G."/>
            <person name="Obukhova E."/>
            <person name="Bogdanov V."/>
            <person name="Penin A."/>
            <person name="Logacheva M."/>
        </authorList>
    </citation>
    <scope>NUCLEOTIDE SEQUENCE</scope>
    <source>
        <strain evidence="2">Hsosn_3</strain>
        <tissue evidence="2">Leaf</tissue>
    </source>
</reference>
<dbReference type="GO" id="GO:0005524">
    <property type="term" value="F:ATP binding"/>
    <property type="evidence" value="ECO:0007669"/>
    <property type="project" value="UniProtKB-KW"/>
</dbReference>
<evidence type="ECO:0000313" key="3">
    <source>
        <dbReference type="Proteomes" id="UP001237642"/>
    </source>
</evidence>
<dbReference type="InterPro" id="IPR003594">
    <property type="entry name" value="HATPase_dom"/>
</dbReference>
<protein>
    <recommendedName>
        <fullName evidence="1">Histidine kinase domain-containing protein</fullName>
    </recommendedName>
</protein>
<comment type="caution">
    <text evidence="2">The sequence shown here is derived from an EMBL/GenBank/DDBJ whole genome shotgun (WGS) entry which is preliminary data.</text>
</comment>
<dbReference type="AlphaFoldDB" id="A0AAD8M519"/>
<dbReference type="PANTHER" id="PTHR24423">
    <property type="entry name" value="TWO-COMPONENT SENSOR HISTIDINE KINASE"/>
    <property type="match status" value="1"/>
</dbReference>
<dbReference type="Pfam" id="PF02518">
    <property type="entry name" value="HATPase_c"/>
    <property type="match status" value="1"/>
</dbReference>
<dbReference type="FunFam" id="3.30.565.10:FF:000030">
    <property type="entry name" value="Ethylene receptor 1"/>
    <property type="match status" value="1"/>
</dbReference>
<evidence type="ECO:0000259" key="1">
    <source>
        <dbReference type="PROSITE" id="PS50109"/>
    </source>
</evidence>
<dbReference type="EMBL" id="JAUIZM010000010">
    <property type="protein sequence ID" value="KAK1362385.1"/>
    <property type="molecule type" value="Genomic_DNA"/>
</dbReference>
<dbReference type="SUPFAM" id="SSF55874">
    <property type="entry name" value="ATPase domain of HSP90 chaperone/DNA topoisomerase II/histidine kinase"/>
    <property type="match status" value="1"/>
</dbReference>
<evidence type="ECO:0000313" key="2">
    <source>
        <dbReference type="EMBL" id="KAK1362385.1"/>
    </source>
</evidence>
<dbReference type="InterPro" id="IPR036890">
    <property type="entry name" value="HATPase_C_sf"/>
</dbReference>
<sequence length="192" mass="21235">MVETILKSSNLLATIINEVLDLSRLEDGTLELDIGTFNLHALFREVFNLIKPIATMKKLFVSLNVASDLPESATGDEKRLMQTILNVVGNAVKFSKEGSILISAGVGNSDSLRDPRAPYNYTMHADSKHFYLHVQVKDSGSGINPPEIPTLFTKTLVVLALVLLFEKGESIYSINLDMTWIVICLGFSEFPF</sequence>
<accession>A0AAD8M519</accession>
<dbReference type="GO" id="GO:0038199">
    <property type="term" value="F:ethylene receptor activity"/>
    <property type="evidence" value="ECO:0007669"/>
    <property type="project" value="TreeGrafter"/>
</dbReference>
<dbReference type="Proteomes" id="UP001237642">
    <property type="component" value="Unassembled WGS sequence"/>
</dbReference>
<dbReference type="GO" id="GO:0005783">
    <property type="term" value="C:endoplasmic reticulum"/>
    <property type="evidence" value="ECO:0007669"/>
    <property type="project" value="TreeGrafter"/>
</dbReference>
<dbReference type="GO" id="GO:0016301">
    <property type="term" value="F:kinase activity"/>
    <property type="evidence" value="ECO:0007669"/>
    <property type="project" value="UniProtKB-KW"/>
</dbReference>
<keyword evidence="3" id="KW-1185">Reference proteome</keyword>
<name>A0AAD8M519_9APIA</name>
<dbReference type="InterPro" id="IPR005467">
    <property type="entry name" value="His_kinase_dom"/>
</dbReference>
<dbReference type="SMART" id="SM00387">
    <property type="entry name" value="HATPase_c"/>
    <property type="match status" value="1"/>
</dbReference>
<gene>
    <name evidence="2" type="ORF">POM88_046859</name>
</gene>
<organism evidence="2 3">
    <name type="scientific">Heracleum sosnowskyi</name>
    <dbReference type="NCBI Taxonomy" id="360622"/>
    <lineage>
        <taxon>Eukaryota</taxon>
        <taxon>Viridiplantae</taxon>
        <taxon>Streptophyta</taxon>
        <taxon>Embryophyta</taxon>
        <taxon>Tracheophyta</taxon>
        <taxon>Spermatophyta</taxon>
        <taxon>Magnoliopsida</taxon>
        <taxon>eudicotyledons</taxon>
        <taxon>Gunneridae</taxon>
        <taxon>Pentapetalae</taxon>
        <taxon>asterids</taxon>
        <taxon>campanulids</taxon>
        <taxon>Apiales</taxon>
        <taxon>Apiaceae</taxon>
        <taxon>Apioideae</taxon>
        <taxon>apioid superclade</taxon>
        <taxon>Tordylieae</taxon>
        <taxon>Tordyliinae</taxon>
        <taxon>Heracleum</taxon>
    </lineage>
</organism>
<dbReference type="PANTHER" id="PTHR24423:SF615">
    <property type="entry name" value="ETHYLENE RECEPTOR 1"/>
    <property type="match status" value="1"/>
</dbReference>
<proteinExistence type="predicted"/>
<dbReference type="GO" id="GO:0046872">
    <property type="term" value="F:metal ion binding"/>
    <property type="evidence" value="ECO:0007669"/>
    <property type="project" value="UniProtKB-KW"/>
</dbReference>
<dbReference type="PROSITE" id="PS50109">
    <property type="entry name" value="HIS_KIN"/>
    <property type="match status" value="1"/>
</dbReference>
<dbReference type="Gene3D" id="3.30.565.10">
    <property type="entry name" value="Histidine kinase-like ATPase, C-terminal domain"/>
    <property type="match status" value="1"/>
</dbReference>
<dbReference type="GO" id="GO:0051740">
    <property type="term" value="F:ethylene binding"/>
    <property type="evidence" value="ECO:0007669"/>
    <property type="project" value="TreeGrafter"/>
</dbReference>